<dbReference type="AlphaFoldDB" id="A0A8H7Y6F7"/>
<dbReference type="PANTHER" id="PTHR28058:SF1">
    <property type="entry name" value="SMALL RIBOSOMAL SUBUNIT PROTEIN BS1M"/>
    <property type="match status" value="1"/>
</dbReference>
<evidence type="ECO:0000256" key="1">
    <source>
        <dbReference type="SAM" id="MobiDB-lite"/>
    </source>
</evidence>
<feature type="region of interest" description="Disordered" evidence="1">
    <location>
        <begin position="519"/>
        <end position="584"/>
    </location>
</feature>
<gene>
    <name evidence="2" type="ORF">JR316_003912</name>
</gene>
<feature type="region of interest" description="Disordered" evidence="1">
    <location>
        <begin position="250"/>
        <end position="274"/>
    </location>
</feature>
<feature type="compositionally biased region" description="Polar residues" evidence="1">
    <location>
        <begin position="525"/>
        <end position="542"/>
    </location>
</feature>
<proteinExistence type="predicted"/>
<feature type="compositionally biased region" description="Basic and acidic residues" evidence="1">
    <location>
        <begin position="250"/>
        <end position="269"/>
    </location>
</feature>
<dbReference type="OrthoDB" id="2735536at2759"/>
<sequence length="584" mass="64794">MSAITASKCVPKVIPPSSPFGELLRRSRFASFDPAIRQTYSAPPSYTHRGNWGLKRPIANRSKRGAIVLRNFEEHAQYIEWDRADHQVKVIKSVEELNTTPGLVPQTSWFIGLGQAATIKATGFDSDFCPGESPKFHRFRDERYKDEAPPSPPVDQADWSGILPSTEKSTAVNLESLGRAGKGNYGAKATVQRKQPRRDDESLLQPNINAMTPVEFKRYLEHLRKLRPKFIKYLRQQLEKDHAQEVAAKKKAEKDAQDGKAVEVPKENRMSTVDPNTLSDAELVLKLGHEATTKYLHMAFLGRYNEDQTYKTTLKTKSVEAAAALANKPGRIRKQPHKLGGLVYAMPTELESLFTCKPQPGLVLQDTSAQSQKDLEGDFLATLGPLTVRLPKAKSGTDTRPLYSPFVTEPVQGIQAPRIRDPDRPGKFIPDTRKSERLLRPVSIQVEETPIVVGEGATNKPLARTRLRTVVAVDGSMSQMYRTNPFFPGTLEYSAQLPPTNRVIRTSLTQQYLSKTRLGKLPAQLPSTSTPNMQASQSTLDSLQGLLKQGSTKKKIDFRPSGSAASKTEPEAQATEAVDEAKTT</sequence>
<dbReference type="InterPro" id="IPR016712">
    <property type="entry name" value="Rbsml_bS1m-like"/>
</dbReference>
<protein>
    <submittedName>
        <fullName evidence="2">Uncharacterized protein</fullName>
    </submittedName>
</protein>
<dbReference type="EMBL" id="JAFIQS010000003">
    <property type="protein sequence ID" value="KAG5171824.1"/>
    <property type="molecule type" value="Genomic_DNA"/>
</dbReference>
<organism evidence="2">
    <name type="scientific">Psilocybe cubensis</name>
    <name type="common">Psychedelic mushroom</name>
    <name type="synonym">Stropharia cubensis</name>
    <dbReference type="NCBI Taxonomy" id="181762"/>
    <lineage>
        <taxon>Eukaryota</taxon>
        <taxon>Fungi</taxon>
        <taxon>Dikarya</taxon>
        <taxon>Basidiomycota</taxon>
        <taxon>Agaricomycotina</taxon>
        <taxon>Agaricomycetes</taxon>
        <taxon>Agaricomycetidae</taxon>
        <taxon>Agaricales</taxon>
        <taxon>Agaricineae</taxon>
        <taxon>Strophariaceae</taxon>
        <taxon>Psilocybe</taxon>
    </lineage>
</organism>
<accession>A0A8H7Y6F7</accession>
<comment type="caution">
    <text evidence="2">The sequence shown here is derived from an EMBL/GenBank/DDBJ whole genome shotgun (WGS) entry which is preliminary data.</text>
</comment>
<evidence type="ECO:0000313" key="2">
    <source>
        <dbReference type="EMBL" id="KAG5171824.1"/>
    </source>
</evidence>
<feature type="region of interest" description="Disordered" evidence="1">
    <location>
        <begin position="177"/>
        <end position="200"/>
    </location>
</feature>
<dbReference type="PANTHER" id="PTHR28058">
    <property type="entry name" value="37S RIBOSOMAL PROTEIN MRP51, MITOCHONDRIAL"/>
    <property type="match status" value="1"/>
</dbReference>
<name>A0A8H7Y6F7_PSICU</name>
<reference evidence="2" key="1">
    <citation type="submission" date="2021-02" db="EMBL/GenBank/DDBJ databases">
        <title>Psilocybe cubensis genome.</title>
        <authorList>
            <person name="Mckernan K.J."/>
            <person name="Crawford S."/>
            <person name="Trippe A."/>
            <person name="Kane L.T."/>
            <person name="Mclaughlin S."/>
        </authorList>
    </citation>
    <scope>NUCLEOTIDE SEQUENCE [LARGE SCALE GENOMIC DNA]</scope>
    <source>
        <strain evidence="2">MGC-MH-2018</strain>
    </source>
</reference>